<evidence type="ECO:0000256" key="2">
    <source>
        <dbReference type="SAM" id="Phobius"/>
    </source>
</evidence>
<sequence>MEVGASMQIGAVIWGLQITEWVALIGLVTGLFSGLAWLFKRIVASPFMDRFDNLTSSMDNLASQLEESKQDRMQIHLRINKTNTRVDKIEGRADKIETRLDYIEEDIKEVKHTEGYKR</sequence>
<feature type="transmembrane region" description="Helical" evidence="2">
    <location>
        <begin position="21"/>
        <end position="39"/>
    </location>
</feature>
<reference evidence="3 4" key="1">
    <citation type="journal article" date="2014" name="Appl. Environ. Microbiol.">
        <title>Comparative genomic and morphological analysis of Listeria phages isolated from farm environments.</title>
        <authorList>
            <person name="Denes T."/>
            <person name="Vongkamjan K."/>
            <person name="Ackermann H.W."/>
            <person name="Moreno Switt A.I."/>
            <person name="Wiedmann M."/>
            <person name="den Bakker H.C."/>
        </authorList>
    </citation>
    <scope>NUCLEOTIDE SEQUENCE [LARGE SCALE GENOMIC DNA]</scope>
</reference>
<organism evidence="3 4">
    <name type="scientific">Listeria phage LP-114</name>
    <dbReference type="NCBI Taxonomy" id="1458857"/>
    <lineage>
        <taxon>Viruses</taxon>
        <taxon>Duplodnaviria</taxon>
        <taxon>Heunggongvirae</taxon>
        <taxon>Uroviricota</taxon>
        <taxon>Caudoviricetes</taxon>
        <taxon>Homburgvirus</taxon>
        <taxon>Homburgvirus LP114</taxon>
    </lineage>
</organism>
<keyword evidence="4" id="KW-1185">Reference proteome</keyword>
<protein>
    <submittedName>
        <fullName evidence="3">Uncharacterized protein</fullName>
    </submittedName>
</protein>
<evidence type="ECO:0000256" key="1">
    <source>
        <dbReference type="SAM" id="Coils"/>
    </source>
</evidence>
<dbReference type="GeneID" id="19736273"/>
<evidence type="ECO:0000313" key="4">
    <source>
        <dbReference type="Proteomes" id="UP000026991"/>
    </source>
</evidence>
<keyword evidence="2" id="KW-0472">Membrane</keyword>
<feature type="coiled-coil region" evidence="1">
    <location>
        <begin position="51"/>
        <end position="113"/>
    </location>
</feature>
<name>A0A059T648_9CAUD</name>
<keyword evidence="2" id="KW-1133">Transmembrane helix</keyword>
<dbReference type="Gene3D" id="1.20.1260.80">
    <property type="match status" value="1"/>
</dbReference>
<dbReference type="SUPFAM" id="SSF57997">
    <property type="entry name" value="Tropomyosin"/>
    <property type="match status" value="1"/>
</dbReference>
<evidence type="ECO:0000313" key="3">
    <source>
        <dbReference type="EMBL" id="AHL18689.1"/>
    </source>
</evidence>
<proteinExistence type="predicted"/>
<keyword evidence="2" id="KW-0812">Transmembrane</keyword>
<accession>A0A059T648</accession>
<dbReference type="EMBL" id="KJ094021">
    <property type="protein sequence ID" value="AHL18689.1"/>
    <property type="molecule type" value="Genomic_DNA"/>
</dbReference>
<dbReference type="OrthoDB" id="15238at10239"/>
<dbReference type="Proteomes" id="UP000026991">
    <property type="component" value="Segment"/>
</dbReference>
<dbReference type="KEGG" id="vg:19736273"/>
<dbReference type="RefSeq" id="YP_009045155.1">
    <property type="nucleotide sequence ID" value="NC_024392.1"/>
</dbReference>
<keyword evidence="1" id="KW-0175">Coiled coil</keyword>
<gene>
    <name evidence="3" type="ORF">LP114_101</name>
</gene>